<dbReference type="Proteomes" id="UP001304300">
    <property type="component" value="Chromosome"/>
</dbReference>
<dbReference type="GO" id="GO:0004519">
    <property type="term" value="F:endonuclease activity"/>
    <property type="evidence" value="ECO:0007669"/>
    <property type="project" value="UniProtKB-KW"/>
</dbReference>
<dbReference type="GO" id="GO:0016874">
    <property type="term" value="F:ligase activity"/>
    <property type="evidence" value="ECO:0007669"/>
    <property type="project" value="UniProtKB-KW"/>
</dbReference>
<organism evidence="2 3">
    <name type="scientific">Rubellicoccus peritrichatus</name>
    <dbReference type="NCBI Taxonomy" id="3080537"/>
    <lineage>
        <taxon>Bacteria</taxon>
        <taxon>Pseudomonadati</taxon>
        <taxon>Verrucomicrobiota</taxon>
        <taxon>Opitutia</taxon>
        <taxon>Puniceicoccales</taxon>
        <taxon>Cerasicoccaceae</taxon>
        <taxon>Rubellicoccus</taxon>
    </lineage>
</organism>
<dbReference type="NCBIfam" id="TIGR04123">
    <property type="entry name" value="P_estr_lig_assc"/>
    <property type="match status" value="1"/>
</dbReference>
<dbReference type="SUPFAM" id="SSF56300">
    <property type="entry name" value="Metallo-dependent phosphatases"/>
    <property type="match status" value="1"/>
</dbReference>
<accession>A0AAQ3LEL6</accession>
<dbReference type="RefSeq" id="WP_317834678.1">
    <property type="nucleotide sequence ID" value="NZ_CP136920.1"/>
</dbReference>
<dbReference type="AlphaFoldDB" id="A0AAQ3LEL6"/>
<protein>
    <submittedName>
        <fullName evidence="2">Ligase-associated DNA damage response endonuclease PdeM</fullName>
        <ecNumber evidence="2">3.1.-.-</ecNumber>
    </submittedName>
</protein>
<dbReference type="EC" id="3.1.-.-" evidence="2"/>
<gene>
    <name evidence="2" type="primary">pdeM</name>
    <name evidence="2" type="ORF">RZN69_03765</name>
</gene>
<dbReference type="Gene3D" id="3.60.21.10">
    <property type="match status" value="1"/>
</dbReference>
<keyword evidence="2" id="KW-0255">Endonuclease</keyword>
<proteinExistence type="predicted"/>
<dbReference type="GO" id="GO:0016787">
    <property type="term" value="F:hydrolase activity"/>
    <property type="evidence" value="ECO:0007669"/>
    <property type="project" value="UniProtKB-KW"/>
</dbReference>
<dbReference type="Pfam" id="PF00149">
    <property type="entry name" value="Metallophos"/>
    <property type="match status" value="1"/>
</dbReference>
<keyword evidence="2" id="KW-0378">Hydrolase</keyword>
<evidence type="ECO:0000313" key="2">
    <source>
        <dbReference type="EMBL" id="WOO42193.1"/>
    </source>
</evidence>
<dbReference type="PANTHER" id="PTHR39323">
    <property type="entry name" value="BLR1149 PROTEIN"/>
    <property type="match status" value="1"/>
</dbReference>
<evidence type="ECO:0000259" key="1">
    <source>
        <dbReference type="Pfam" id="PF00149"/>
    </source>
</evidence>
<name>A0AAQ3LEL6_9BACT</name>
<reference evidence="2 3" key="1">
    <citation type="submission" date="2023-10" db="EMBL/GenBank/DDBJ databases">
        <title>Rubellicoccus peritrichatus gen. nov., sp. nov., isolated from an algae of coral reef tank.</title>
        <authorList>
            <person name="Luo J."/>
        </authorList>
    </citation>
    <scope>NUCLEOTIDE SEQUENCE [LARGE SCALE GENOMIC DNA]</scope>
    <source>
        <strain evidence="2 3">CR14</strain>
    </source>
</reference>
<dbReference type="PANTHER" id="PTHR39323:SF1">
    <property type="entry name" value="BLR1149 PROTEIN"/>
    <property type="match status" value="1"/>
</dbReference>
<keyword evidence="2" id="KW-0436">Ligase</keyword>
<feature type="domain" description="Calcineurin-like phosphoesterase" evidence="1">
    <location>
        <begin position="29"/>
        <end position="118"/>
    </location>
</feature>
<evidence type="ECO:0000313" key="3">
    <source>
        <dbReference type="Proteomes" id="UP001304300"/>
    </source>
</evidence>
<keyword evidence="2" id="KW-0540">Nuclease</keyword>
<dbReference type="InterPro" id="IPR026336">
    <property type="entry name" value="PdeM-like"/>
</dbReference>
<dbReference type="EMBL" id="CP136920">
    <property type="protein sequence ID" value="WOO42193.1"/>
    <property type="molecule type" value="Genomic_DNA"/>
</dbReference>
<dbReference type="InterPro" id="IPR024173">
    <property type="entry name" value="Pesterase_MJ0037-like"/>
</dbReference>
<dbReference type="InterPro" id="IPR029052">
    <property type="entry name" value="Metallo-depent_PP-like"/>
</dbReference>
<keyword evidence="3" id="KW-1185">Reference proteome</keyword>
<dbReference type="PIRSF" id="PIRSF000887">
    <property type="entry name" value="Pesterase_MJ0037"/>
    <property type="match status" value="1"/>
</dbReference>
<dbReference type="KEGG" id="puo:RZN69_03765"/>
<dbReference type="InterPro" id="IPR004843">
    <property type="entry name" value="Calcineurin-like_PHP"/>
</dbReference>
<sequence>MERVSLELAGSKLELLPQKVVYLPAESTLLVADIHLGKSASHRGLGLYLPQGADAEDLERLRQLVRQTRSQHLIILGDLFHDRQAMAVDTMTLFENWLESLDVEVTLVIGNHDRKALKKVTELPISIRSEAYTLGSFLLAHEPQEAEGKFTLCGHLHPGVRVKDSAGCAHRAKAFWLTDSQLVLPAFGSTTSMATVAARAGDRFYVCADDRLFEVRKEI</sequence>